<keyword evidence="2" id="KW-0865">Zymogen</keyword>
<evidence type="ECO:0000313" key="4">
    <source>
        <dbReference type="EMBL" id="CAD8838248.1"/>
    </source>
</evidence>
<comment type="similarity">
    <text evidence="1">Belongs to the peptidase C1 family.</text>
</comment>
<dbReference type="GO" id="GO:0008234">
    <property type="term" value="F:cysteine-type peptidase activity"/>
    <property type="evidence" value="ECO:0007669"/>
    <property type="project" value="InterPro"/>
</dbReference>
<dbReference type="CDD" id="cd02248">
    <property type="entry name" value="Peptidase_C1A"/>
    <property type="match status" value="1"/>
</dbReference>
<feature type="domain" description="Peptidase C1A papain C-terminal" evidence="3">
    <location>
        <begin position="1"/>
        <end position="149"/>
    </location>
</feature>
<dbReference type="GO" id="GO:0006508">
    <property type="term" value="P:proteolysis"/>
    <property type="evidence" value="ECO:0007669"/>
    <property type="project" value="InterPro"/>
</dbReference>
<dbReference type="InterPro" id="IPR000668">
    <property type="entry name" value="Peptidase_C1A_C"/>
</dbReference>
<dbReference type="InterPro" id="IPR025660">
    <property type="entry name" value="Pept_his_AS"/>
</dbReference>
<evidence type="ECO:0000259" key="3">
    <source>
        <dbReference type="SMART" id="SM00645"/>
    </source>
</evidence>
<reference evidence="4" key="1">
    <citation type="submission" date="2021-01" db="EMBL/GenBank/DDBJ databases">
        <authorList>
            <person name="Corre E."/>
            <person name="Pelletier E."/>
            <person name="Niang G."/>
            <person name="Scheremetjew M."/>
            <person name="Finn R."/>
            <person name="Kale V."/>
            <person name="Holt S."/>
            <person name="Cochrane G."/>
            <person name="Meng A."/>
            <person name="Brown T."/>
            <person name="Cohen L."/>
        </authorList>
    </citation>
    <scope>NUCLEOTIDE SEQUENCE</scope>
</reference>
<accession>A0A7S1F196</accession>
<dbReference type="PANTHER" id="PTHR12411">
    <property type="entry name" value="CYSTEINE PROTEASE FAMILY C1-RELATED"/>
    <property type="match status" value="1"/>
</dbReference>
<protein>
    <recommendedName>
        <fullName evidence="3">Peptidase C1A papain C-terminal domain-containing protein</fullName>
    </recommendedName>
</protein>
<dbReference type="PROSITE" id="PS00639">
    <property type="entry name" value="THIOL_PROTEASE_HIS"/>
    <property type="match status" value="1"/>
</dbReference>
<dbReference type="InterPro" id="IPR039417">
    <property type="entry name" value="Peptidase_C1A_papain-like"/>
</dbReference>
<dbReference type="AlphaFoldDB" id="A0A7S1F196"/>
<sequence>MDYAFAFAEKNGICTEASYTYTATGGTCLASSCTVGIPQGGVVGFMDVSTEEEQSLAEAVAQQPVSVAIEADKSAFQLYKSGVFQQRCGTKLDHGVLAVGYGTDGGTDYWKVKNSWGMSWGEQGYIRLVRGKSTAGECGILSGPPSYPVISGVVASRVL</sequence>
<dbReference type="SMART" id="SM00645">
    <property type="entry name" value="Pept_C1"/>
    <property type="match status" value="1"/>
</dbReference>
<dbReference type="Gene3D" id="3.90.70.10">
    <property type="entry name" value="Cysteine proteinases"/>
    <property type="match status" value="1"/>
</dbReference>
<organism evidence="4">
    <name type="scientific">Noctiluca scintillans</name>
    <name type="common">Sea sparkle</name>
    <name type="synonym">Red tide dinoflagellate</name>
    <dbReference type="NCBI Taxonomy" id="2966"/>
    <lineage>
        <taxon>Eukaryota</taxon>
        <taxon>Sar</taxon>
        <taxon>Alveolata</taxon>
        <taxon>Dinophyceae</taxon>
        <taxon>Noctilucales</taxon>
        <taxon>Noctilucaceae</taxon>
        <taxon>Noctiluca</taxon>
    </lineage>
</organism>
<name>A0A7S1F196_NOCSC</name>
<dbReference type="InterPro" id="IPR013128">
    <property type="entry name" value="Peptidase_C1A"/>
</dbReference>
<dbReference type="EMBL" id="HBFQ01018005">
    <property type="protein sequence ID" value="CAD8838248.1"/>
    <property type="molecule type" value="Transcribed_RNA"/>
</dbReference>
<proteinExistence type="inferred from homology"/>
<evidence type="ECO:0000256" key="1">
    <source>
        <dbReference type="ARBA" id="ARBA00008455"/>
    </source>
</evidence>
<dbReference type="Pfam" id="PF00112">
    <property type="entry name" value="Peptidase_C1"/>
    <property type="match status" value="1"/>
</dbReference>
<dbReference type="InterPro" id="IPR038765">
    <property type="entry name" value="Papain-like_cys_pep_sf"/>
</dbReference>
<gene>
    <name evidence="4" type="ORF">NSCI0253_LOCUS12596</name>
</gene>
<evidence type="ECO:0000256" key="2">
    <source>
        <dbReference type="ARBA" id="ARBA00023145"/>
    </source>
</evidence>
<dbReference type="SUPFAM" id="SSF54001">
    <property type="entry name" value="Cysteine proteinases"/>
    <property type="match status" value="1"/>
</dbReference>